<evidence type="ECO:0000256" key="1">
    <source>
        <dbReference type="SAM" id="MobiDB-lite"/>
    </source>
</evidence>
<dbReference type="AlphaFoldDB" id="A0A1H3BDU9"/>
<reference evidence="2 3" key="1">
    <citation type="submission" date="2016-10" db="EMBL/GenBank/DDBJ databases">
        <authorList>
            <person name="de Groot N.N."/>
        </authorList>
    </citation>
    <scope>NUCLEOTIDE SEQUENCE [LARGE SCALE GENOMIC DNA]</scope>
    <source>
        <strain evidence="2 3">DSM 3756</strain>
    </source>
</reference>
<sequence>MTQCYHDNIKQVLYSNQRVKPGRHWAHSESPGIRGCQRHGRVLDMAHSLAQSVCLSEWCSNPNPFRYNACLTISSYVPDSNRFGRLRVNVRRQSFFNRKPNVPVPSARHQDARLCHVEQQKNGGQPWNGGSGVDTIGSRHPRRRVLDPGQSMNLGGFKREWSGDQNPTERYVVGNKNSCDIVSQFIDLPPSRDPLTSRSCGGEVAR</sequence>
<feature type="region of interest" description="Disordered" evidence="1">
    <location>
        <begin position="120"/>
        <end position="161"/>
    </location>
</feature>
<accession>A0A1H3BDU9</accession>
<dbReference type="Proteomes" id="UP000182573">
    <property type="component" value="Unassembled WGS sequence"/>
</dbReference>
<name>A0A1H3BDU9_HALVA</name>
<gene>
    <name evidence="2" type="ORF">SAMN05443574_1475</name>
</gene>
<organism evidence="2 3">
    <name type="scientific">Haloarcula vallismortis</name>
    <name type="common">Halobacterium vallismortis</name>
    <dbReference type="NCBI Taxonomy" id="28442"/>
    <lineage>
        <taxon>Archaea</taxon>
        <taxon>Methanobacteriati</taxon>
        <taxon>Methanobacteriota</taxon>
        <taxon>Stenosarchaea group</taxon>
        <taxon>Halobacteria</taxon>
        <taxon>Halobacteriales</taxon>
        <taxon>Haloarculaceae</taxon>
        <taxon>Haloarcula</taxon>
    </lineage>
</organism>
<dbReference type="EMBL" id="FNOF01000047">
    <property type="protein sequence ID" value="SDX39975.1"/>
    <property type="molecule type" value="Genomic_DNA"/>
</dbReference>
<protein>
    <submittedName>
        <fullName evidence="2">Uncharacterized protein</fullName>
    </submittedName>
</protein>
<dbReference type="STRING" id="28442.SAMN05443574_1475"/>
<evidence type="ECO:0000313" key="3">
    <source>
        <dbReference type="Proteomes" id="UP000182573"/>
    </source>
</evidence>
<evidence type="ECO:0000313" key="2">
    <source>
        <dbReference type="EMBL" id="SDX39975.1"/>
    </source>
</evidence>
<proteinExistence type="predicted"/>